<organism evidence="3 4">
    <name type="scientific">Loxostege sticticalis</name>
    <name type="common">Beet webworm moth</name>
    <dbReference type="NCBI Taxonomy" id="481309"/>
    <lineage>
        <taxon>Eukaryota</taxon>
        <taxon>Metazoa</taxon>
        <taxon>Ecdysozoa</taxon>
        <taxon>Arthropoda</taxon>
        <taxon>Hexapoda</taxon>
        <taxon>Insecta</taxon>
        <taxon>Pterygota</taxon>
        <taxon>Neoptera</taxon>
        <taxon>Endopterygota</taxon>
        <taxon>Lepidoptera</taxon>
        <taxon>Glossata</taxon>
        <taxon>Ditrysia</taxon>
        <taxon>Pyraloidea</taxon>
        <taxon>Crambidae</taxon>
        <taxon>Pyraustinae</taxon>
        <taxon>Loxostege</taxon>
    </lineage>
</organism>
<dbReference type="AlphaFoldDB" id="A0ABD0SA09"/>
<dbReference type="SUPFAM" id="SSF88713">
    <property type="entry name" value="Glycoside hydrolase/deacetylase"/>
    <property type="match status" value="1"/>
</dbReference>
<dbReference type="InterPro" id="IPR052740">
    <property type="entry name" value="CE4"/>
</dbReference>
<gene>
    <name evidence="3" type="ORF">ABMA28_010181</name>
</gene>
<dbReference type="InterPro" id="IPR011330">
    <property type="entry name" value="Glyco_hydro/deAcase_b/a-brl"/>
</dbReference>
<protein>
    <recommendedName>
        <fullName evidence="2">NodB homology domain-containing protein</fullName>
    </recommendedName>
</protein>
<proteinExistence type="predicted"/>
<dbReference type="PANTHER" id="PTHR45985">
    <property type="match status" value="1"/>
</dbReference>
<evidence type="ECO:0000313" key="3">
    <source>
        <dbReference type="EMBL" id="KAL0810877.1"/>
    </source>
</evidence>
<feature type="signal peptide" evidence="1">
    <location>
        <begin position="1"/>
        <end position="17"/>
    </location>
</feature>
<comment type="caution">
    <text evidence="3">The sequence shown here is derived from an EMBL/GenBank/DDBJ whole genome shotgun (WGS) entry which is preliminary data.</text>
</comment>
<accession>A0ABD0SA09</accession>
<sequence>MRWSWFLLSLLAVAALAEDASPEDEDEEVVAEAGPCNPETCKLPHCRCSSTDIPGNLAPRNTPQFVMVTFDDAVNVINIETYREVLSGRRNKNNCPVGATFYVSHEYTNYALVNEIYNNGSEIALHSITHRTPDEWWQDATVEDMKREFADQLLIMQQFGNIPRDAISGLRMPFLQMSGNSHFQMMKETGLTYDCSWPTVSFINPGLWPYTLDYKSTQDCLVAPPCPTASIPGTWVVPMVTWRNLANPPAPCTFVDACPSAPGLNDEDGWFRFIVSNFERHYLGNRAPFGYFVHEGHLSTNPAVKRAFIRFLDMINNLHDVFMVNTKDVVEWVKNPVPVNEYIRQQCKFPRHAPCFPNTCGNLRRSDSEKEYWMTVCGSCPRTYPWVNNPLGR</sequence>
<feature type="chain" id="PRO_5044774899" description="NodB homology domain-containing protein" evidence="1">
    <location>
        <begin position="18"/>
        <end position="393"/>
    </location>
</feature>
<keyword evidence="1" id="KW-0732">Signal</keyword>
<dbReference type="PANTHER" id="PTHR45985:SF8">
    <property type="entry name" value="CHITIN DEACETYLASE-LIKE 9, ISOFORM A"/>
    <property type="match status" value="1"/>
</dbReference>
<feature type="domain" description="NodB homology" evidence="2">
    <location>
        <begin position="62"/>
        <end position="193"/>
    </location>
</feature>
<evidence type="ECO:0000256" key="1">
    <source>
        <dbReference type="SAM" id="SignalP"/>
    </source>
</evidence>
<dbReference type="EMBL" id="JBEDNZ010000025">
    <property type="protein sequence ID" value="KAL0810877.1"/>
    <property type="molecule type" value="Genomic_DNA"/>
</dbReference>
<evidence type="ECO:0000259" key="2">
    <source>
        <dbReference type="Pfam" id="PF01522"/>
    </source>
</evidence>
<name>A0ABD0SA09_LOXSC</name>
<dbReference type="Pfam" id="PF01522">
    <property type="entry name" value="Polysacc_deac_1"/>
    <property type="match status" value="1"/>
</dbReference>
<dbReference type="InterPro" id="IPR002509">
    <property type="entry name" value="NODB_dom"/>
</dbReference>
<dbReference type="Proteomes" id="UP001549921">
    <property type="component" value="Unassembled WGS sequence"/>
</dbReference>
<dbReference type="Gene3D" id="3.20.20.370">
    <property type="entry name" value="Glycoside hydrolase/deacetylase"/>
    <property type="match status" value="1"/>
</dbReference>
<evidence type="ECO:0000313" key="4">
    <source>
        <dbReference type="Proteomes" id="UP001549921"/>
    </source>
</evidence>
<reference evidence="3 4" key="1">
    <citation type="submission" date="2024-06" db="EMBL/GenBank/DDBJ databases">
        <title>A chromosome-level genome assembly of beet webworm, Loxostege sticticalis.</title>
        <authorList>
            <person name="Zhang Y."/>
        </authorList>
    </citation>
    <scope>NUCLEOTIDE SEQUENCE [LARGE SCALE GENOMIC DNA]</scope>
    <source>
        <strain evidence="3">AQ028</strain>
        <tissue evidence="3">Male pupae</tissue>
    </source>
</reference>
<dbReference type="GO" id="GO:0016787">
    <property type="term" value="F:hydrolase activity"/>
    <property type="evidence" value="ECO:0007669"/>
    <property type="project" value="UniProtKB-ARBA"/>
</dbReference>
<dbReference type="CDD" id="cd10975">
    <property type="entry name" value="CE4_CDA_like_2"/>
    <property type="match status" value="1"/>
</dbReference>